<name>A0A0B7JMM3_BIOOC</name>
<sequence>MTNYCLPVVPRIILGIIDPLAVTLAAISAISDPAAFYVHQVPKPVDHPHEIEVYTRVISLNIAALMLSIAASQVIGVWINKSASTIKWLMISHFLADILYLYSAYEAVGKDYFWNPSQWNSGMWGLIITDNLFNAARILSVLGVFGPLVKDRESREWKFNS</sequence>
<dbReference type="EMBL" id="CDPU01000004">
    <property type="protein sequence ID" value="CEO46199.1"/>
    <property type="molecule type" value="Genomic_DNA"/>
</dbReference>
<dbReference type="PANTHER" id="PTHR37019:SF2">
    <property type="entry name" value="EXPERA DOMAIN-CONTAINING PROTEIN"/>
    <property type="match status" value="1"/>
</dbReference>
<keyword evidence="1" id="KW-1133">Transmembrane helix</keyword>
<feature type="transmembrane region" description="Helical" evidence="1">
    <location>
        <begin position="123"/>
        <end position="149"/>
    </location>
</feature>
<organism evidence="3">
    <name type="scientific">Bionectria ochroleuca</name>
    <name type="common">Gliocladium roseum</name>
    <dbReference type="NCBI Taxonomy" id="29856"/>
    <lineage>
        <taxon>Eukaryota</taxon>
        <taxon>Fungi</taxon>
        <taxon>Dikarya</taxon>
        <taxon>Ascomycota</taxon>
        <taxon>Pezizomycotina</taxon>
        <taxon>Sordariomycetes</taxon>
        <taxon>Hypocreomycetidae</taxon>
        <taxon>Hypocreales</taxon>
        <taxon>Bionectriaceae</taxon>
        <taxon>Clonostachys</taxon>
    </lineage>
</organism>
<keyword evidence="1" id="KW-0472">Membrane</keyword>
<dbReference type="InterPro" id="IPR056121">
    <property type="entry name" value="DUF7704"/>
</dbReference>
<protein>
    <recommendedName>
        <fullName evidence="2">DUF7704 domain-containing protein</fullName>
    </recommendedName>
</protein>
<evidence type="ECO:0000313" key="3">
    <source>
        <dbReference type="EMBL" id="CEO46199.1"/>
    </source>
</evidence>
<evidence type="ECO:0000259" key="2">
    <source>
        <dbReference type="Pfam" id="PF24803"/>
    </source>
</evidence>
<dbReference type="AlphaFoldDB" id="A0A0B7JMM3"/>
<reference evidence="3" key="1">
    <citation type="submission" date="2015-01" db="EMBL/GenBank/DDBJ databases">
        <authorList>
            <person name="Durling Mikael"/>
        </authorList>
    </citation>
    <scope>NUCLEOTIDE SEQUENCE</scope>
</reference>
<dbReference type="PANTHER" id="PTHR37019">
    <property type="entry name" value="CHROMOSOME 1, WHOLE GENOME SHOTGUN SEQUENCE"/>
    <property type="match status" value="1"/>
</dbReference>
<keyword evidence="1" id="KW-0812">Transmembrane</keyword>
<feature type="transmembrane region" description="Helical" evidence="1">
    <location>
        <begin position="12"/>
        <end position="38"/>
    </location>
</feature>
<dbReference type="Pfam" id="PF24803">
    <property type="entry name" value="DUF7704"/>
    <property type="match status" value="1"/>
</dbReference>
<feature type="transmembrane region" description="Helical" evidence="1">
    <location>
        <begin position="58"/>
        <end position="79"/>
    </location>
</feature>
<evidence type="ECO:0000256" key="1">
    <source>
        <dbReference type="SAM" id="Phobius"/>
    </source>
</evidence>
<feature type="domain" description="DUF7704" evidence="2">
    <location>
        <begin position="5"/>
        <end position="147"/>
    </location>
</feature>
<proteinExistence type="predicted"/>
<accession>A0A0B7JMM3</accession>
<feature type="transmembrane region" description="Helical" evidence="1">
    <location>
        <begin position="86"/>
        <end position="103"/>
    </location>
</feature>
<gene>
    <name evidence="3" type="ORF">BN869_000002254_1</name>
</gene>